<dbReference type="PANTHER" id="PTHR11502">
    <property type="entry name" value="40S RIBOSOMAL PROTEIN S6"/>
    <property type="match status" value="1"/>
</dbReference>
<keyword evidence="2" id="KW-0689">Ribosomal protein</keyword>
<sequence>MKLNISLPATGCQKLIEVDGEHKLLTFYEKHMITEVAADTLREEWKVHVVKVSGGNDKQSFPSQ</sequence>
<name>A0A9X9LWQ1_GULGU</name>
<evidence type="ECO:0000256" key="2">
    <source>
        <dbReference type="ARBA" id="ARBA00022980"/>
    </source>
</evidence>
<dbReference type="Proteomes" id="UP000269945">
    <property type="component" value="Unassembled WGS sequence"/>
</dbReference>
<dbReference type="SMART" id="SM01405">
    <property type="entry name" value="Ribosomal_S6e"/>
    <property type="match status" value="1"/>
</dbReference>
<keyword evidence="7" id="KW-1185">Reference proteome</keyword>
<dbReference type="GO" id="GO:1990904">
    <property type="term" value="C:ribonucleoprotein complex"/>
    <property type="evidence" value="ECO:0007669"/>
    <property type="project" value="UniProtKB-KW"/>
</dbReference>
<protein>
    <recommendedName>
        <fullName evidence="4">Small ribosomal subunit protein eS6</fullName>
    </recommendedName>
    <alternativeName>
        <fullName evidence="5">40S ribosomal protein S6</fullName>
    </alternativeName>
</protein>
<evidence type="ECO:0000256" key="1">
    <source>
        <dbReference type="ARBA" id="ARBA00009312"/>
    </source>
</evidence>
<evidence type="ECO:0000256" key="4">
    <source>
        <dbReference type="ARBA" id="ARBA00035278"/>
    </source>
</evidence>
<evidence type="ECO:0000313" key="7">
    <source>
        <dbReference type="Proteomes" id="UP000269945"/>
    </source>
</evidence>
<dbReference type="GO" id="GO:0005840">
    <property type="term" value="C:ribosome"/>
    <property type="evidence" value="ECO:0007669"/>
    <property type="project" value="UniProtKB-KW"/>
</dbReference>
<dbReference type="GO" id="GO:0003735">
    <property type="term" value="F:structural constituent of ribosome"/>
    <property type="evidence" value="ECO:0007669"/>
    <property type="project" value="InterPro"/>
</dbReference>
<comment type="caution">
    <text evidence="6">The sequence shown here is derived from an EMBL/GenBank/DDBJ whole genome shotgun (WGS) entry which is preliminary data.</text>
</comment>
<dbReference type="Pfam" id="PF01092">
    <property type="entry name" value="Ribosomal_S6e"/>
    <property type="match status" value="1"/>
</dbReference>
<organism evidence="6 7">
    <name type="scientific">Gulo gulo</name>
    <name type="common">Wolverine</name>
    <name type="synonym">Gluton</name>
    <dbReference type="NCBI Taxonomy" id="48420"/>
    <lineage>
        <taxon>Eukaryota</taxon>
        <taxon>Metazoa</taxon>
        <taxon>Chordata</taxon>
        <taxon>Craniata</taxon>
        <taxon>Vertebrata</taxon>
        <taxon>Euteleostomi</taxon>
        <taxon>Mammalia</taxon>
        <taxon>Eutheria</taxon>
        <taxon>Laurasiatheria</taxon>
        <taxon>Carnivora</taxon>
        <taxon>Caniformia</taxon>
        <taxon>Musteloidea</taxon>
        <taxon>Mustelidae</taxon>
        <taxon>Guloninae</taxon>
        <taxon>Gulo</taxon>
    </lineage>
</organism>
<evidence type="ECO:0000313" key="6">
    <source>
        <dbReference type="EMBL" id="VCW98183.1"/>
    </source>
</evidence>
<dbReference type="AlphaFoldDB" id="A0A9X9LWQ1"/>
<gene>
    <name evidence="6" type="ORF">BN2614_LOCUS2</name>
</gene>
<comment type="similarity">
    <text evidence="1">Belongs to the eukaryotic ribosomal protein eS6 family.</text>
</comment>
<keyword evidence="3" id="KW-0687">Ribonucleoprotein</keyword>
<proteinExistence type="inferred from homology"/>
<dbReference type="EMBL" id="CYRY02024670">
    <property type="protein sequence ID" value="VCW98183.1"/>
    <property type="molecule type" value="Genomic_DNA"/>
</dbReference>
<dbReference type="GO" id="GO:0006412">
    <property type="term" value="P:translation"/>
    <property type="evidence" value="ECO:0007669"/>
    <property type="project" value="InterPro"/>
</dbReference>
<accession>A0A9X9LWQ1</accession>
<evidence type="ECO:0000256" key="3">
    <source>
        <dbReference type="ARBA" id="ARBA00023274"/>
    </source>
</evidence>
<evidence type="ECO:0000256" key="5">
    <source>
        <dbReference type="ARBA" id="ARBA00035403"/>
    </source>
</evidence>
<reference evidence="6 7" key="1">
    <citation type="submission" date="2018-10" db="EMBL/GenBank/DDBJ databases">
        <authorList>
            <person name="Ekblom R."/>
            <person name="Jareborg N."/>
        </authorList>
    </citation>
    <scope>NUCLEOTIDE SEQUENCE [LARGE SCALE GENOMIC DNA]</scope>
    <source>
        <tissue evidence="6">Muscle</tissue>
    </source>
</reference>
<dbReference type="InterPro" id="IPR001377">
    <property type="entry name" value="Ribosomal_eS6"/>
</dbReference>